<keyword evidence="1" id="KW-0732">Signal</keyword>
<protein>
    <recommendedName>
        <fullName evidence="4">Secretion system X translation initiation factor</fullName>
    </recommendedName>
</protein>
<evidence type="ECO:0008006" key="4">
    <source>
        <dbReference type="Google" id="ProtNLM"/>
    </source>
</evidence>
<dbReference type="EMBL" id="RBZV01000023">
    <property type="protein sequence ID" value="RKP43354.1"/>
    <property type="molecule type" value="Genomic_DNA"/>
</dbReference>
<dbReference type="RefSeq" id="WP_121281845.1">
    <property type="nucleotide sequence ID" value="NZ_RBZV01000023.1"/>
</dbReference>
<proteinExistence type="predicted"/>
<organism evidence="2 3">
    <name type="scientific">Trinickia fusca</name>
    <dbReference type="NCBI Taxonomy" id="2419777"/>
    <lineage>
        <taxon>Bacteria</taxon>
        <taxon>Pseudomonadati</taxon>
        <taxon>Pseudomonadota</taxon>
        <taxon>Betaproteobacteria</taxon>
        <taxon>Burkholderiales</taxon>
        <taxon>Burkholderiaceae</taxon>
        <taxon>Trinickia</taxon>
    </lineage>
</organism>
<reference evidence="2 3" key="1">
    <citation type="submission" date="2018-10" db="EMBL/GenBank/DDBJ databases">
        <title>Paraburkholderia sp. 7MK8-2, isolated from soil.</title>
        <authorList>
            <person name="Gao Z.-H."/>
            <person name="Qiu L.-H."/>
        </authorList>
    </citation>
    <scope>NUCLEOTIDE SEQUENCE [LARGE SCALE GENOMIC DNA]</scope>
    <source>
        <strain evidence="2 3">7MK8-2</strain>
    </source>
</reference>
<gene>
    <name evidence="2" type="ORF">D7S89_26505</name>
</gene>
<evidence type="ECO:0000313" key="3">
    <source>
        <dbReference type="Proteomes" id="UP000280434"/>
    </source>
</evidence>
<feature type="chain" id="PRO_5019756658" description="Secretion system X translation initiation factor" evidence="1">
    <location>
        <begin position="20"/>
        <end position="210"/>
    </location>
</feature>
<comment type="caution">
    <text evidence="2">The sequence shown here is derived from an EMBL/GenBank/DDBJ whole genome shotgun (WGS) entry which is preliminary data.</text>
</comment>
<dbReference type="Proteomes" id="UP000280434">
    <property type="component" value="Unassembled WGS sequence"/>
</dbReference>
<name>A0A494X5A9_9BURK</name>
<dbReference type="OrthoDB" id="9182900at2"/>
<evidence type="ECO:0000313" key="2">
    <source>
        <dbReference type="EMBL" id="RKP43354.1"/>
    </source>
</evidence>
<sequence>MKPALPMRVLMAFCGFAAAGAVCRMLVAAPQTPVHVAVLDSQHRNDAHARPVAMHPMLLSPTGEAAAKTAAPASATHGAAAVKATTAAAATPHQKLASLRAPLSVESAHDPFTASSWLPPPPPVEVPAAPVRPAPPTAPPVPFTYVGELDAKAAKPQVFLSNGEQLLIVSPGDVIDSQYLVESVSESDVVLTYLPLHERQVVSIPREDSK</sequence>
<evidence type="ECO:0000256" key="1">
    <source>
        <dbReference type="SAM" id="SignalP"/>
    </source>
</evidence>
<feature type="signal peptide" evidence="1">
    <location>
        <begin position="1"/>
        <end position="19"/>
    </location>
</feature>
<accession>A0A494X5A9</accession>
<dbReference type="AlphaFoldDB" id="A0A494X5A9"/>
<keyword evidence="3" id="KW-1185">Reference proteome</keyword>